<feature type="region of interest" description="Disordered" evidence="1">
    <location>
        <begin position="157"/>
        <end position="182"/>
    </location>
</feature>
<dbReference type="AlphaFoldDB" id="A0A3P6FHB6"/>
<accession>A0A3P6FHB6</accession>
<feature type="compositionally biased region" description="Polar residues" evidence="1">
    <location>
        <begin position="55"/>
        <end position="81"/>
    </location>
</feature>
<organism evidence="2">
    <name type="scientific">Brassica oleracea</name>
    <name type="common">Wild cabbage</name>
    <dbReference type="NCBI Taxonomy" id="3712"/>
    <lineage>
        <taxon>Eukaryota</taxon>
        <taxon>Viridiplantae</taxon>
        <taxon>Streptophyta</taxon>
        <taxon>Embryophyta</taxon>
        <taxon>Tracheophyta</taxon>
        <taxon>Spermatophyta</taxon>
        <taxon>Magnoliopsida</taxon>
        <taxon>eudicotyledons</taxon>
        <taxon>Gunneridae</taxon>
        <taxon>Pentapetalae</taxon>
        <taxon>rosids</taxon>
        <taxon>malvids</taxon>
        <taxon>Brassicales</taxon>
        <taxon>Brassicaceae</taxon>
        <taxon>Brassiceae</taxon>
        <taxon>Brassica</taxon>
    </lineage>
</organism>
<sequence length="182" mass="20397">MQYPLSKTFIRNLSIKNLLMDIDKENVTVEIVRPLELVEALPPRGPIIEDYTDPNPESVSTEDVVRNNNSEEVSTETCSDVDQQKGKDQEGAISGQDNGTMQDINGQDNGIKQNVKDEEEKIVSRKEGDAKHGAGQISFVMGSRFKDTLQNEIVCEEPSENTPQENGLDHEKNTQHMEVARR</sequence>
<dbReference type="EMBL" id="LR031877">
    <property type="protein sequence ID" value="VDD47144.1"/>
    <property type="molecule type" value="Genomic_DNA"/>
</dbReference>
<reference evidence="2" key="1">
    <citation type="submission" date="2018-11" db="EMBL/GenBank/DDBJ databases">
        <authorList>
            <consortium name="Genoscope - CEA"/>
            <person name="William W."/>
        </authorList>
    </citation>
    <scope>NUCLEOTIDE SEQUENCE</scope>
</reference>
<protein>
    <submittedName>
        <fullName evidence="2">Uncharacterized protein</fullName>
    </submittedName>
</protein>
<name>A0A3P6FHB6_BRAOL</name>
<gene>
    <name evidence="2" type="ORF">BOLC5T34691H</name>
</gene>
<evidence type="ECO:0000313" key="2">
    <source>
        <dbReference type="EMBL" id="VDD47144.1"/>
    </source>
</evidence>
<feature type="region of interest" description="Disordered" evidence="1">
    <location>
        <begin position="47"/>
        <end position="112"/>
    </location>
</feature>
<evidence type="ECO:0000256" key="1">
    <source>
        <dbReference type="SAM" id="MobiDB-lite"/>
    </source>
</evidence>
<feature type="compositionally biased region" description="Basic and acidic residues" evidence="1">
    <location>
        <begin position="167"/>
        <end position="182"/>
    </location>
</feature>
<feature type="compositionally biased region" description="Polar residues" evidence="1">
    <location>
        <begin position="95"/>
        <end position="112"/>
    </location>
</feature>
<proteinExistence type="predicted"/>